<evidence type="ECO:0000256" key="8">
    <source>
        <dbReference type="PIRNR" id="PIRNR004654"/>
    </source>
</evidence>
<dbReference type="KEGG" id="pmes:FX988_01855"/>
<keyword evidence="1 8" id="KW-1003">Cell membrane</keyword>
<evidence type="ECO:0000256" key="6">
    <source>
        <dbReference type="ARBA" id="ARBA00023139"/>
    </source>
</evidence>
<dbReference type="PANTHER" id="PTHR44858:SF1">
    <property type="entry name" value="UDP-N-ACETYLGLUCOSAMINE--PEPTIDE N-ACETYLGLUCOSAMINYLTRANSFERASE SPINDLY-RELATED"/>
    <property type="match status" value="1"/>
</dbReference>
<evidence type="ECO:0000256" key="1">
    <source>
        <dbReference type="ARBA" id="ARBA00022475"/>
    </source>
</evidence>
<keyword evidence="5 8" id="KW-0472">Membrane</keyword>
<dbReference type="AlphaFoldDB" id="A0A857JKF7"/>
<keyword evidence="7 11" id="KW-0449">Lipoprotein</keyword>
<sequence>MHIKFLSLVLFGLLLGGCASSNQAQRSQAQMSNLLLAEPAPMSVRSQMAIARYNQILAKAPLEDQERAELLHQRGMLYDSVGLAGLAQYDFDHAIRLKPDMAEAYNSLGVHYTQQMNFIQAYEAFDATLDINPEYEFAFLNRGIALYYGGRPDLAVNDFGEFYRKDESDPYRALWAFIAQSEIDQPQALIALSENRENLSSDNWATHLVDLYLGRIDEQALLNGLIQGVTSQQELTDRLCEAYFYLGKYNSALGNRGVASNYFKLALSTNVFEYVEHRYARLELDMLRDKAVADSEAP</sequence>
<evidence type="ECO:0000313" key="12">
    <source>
        <dbReference type="Proteomes" id="UP000464524"/>
    </source>
</evidence>
<dbReference type="EMBL" id="CP047656">
    <property type="protein sequence ID" value="QHJ11620.1"/>
    <property type="molecule type" value="Genomic_DNA"/>
</dbReference>
<comment type="function">
    <text evidence="8">May be involved in cell division.</text>
</comment>
<keyword evidence="2 10" id="KW-0732">Signal</keyword>
<dbReference type="PIRSF" id="PIRSF004654">
    <property type="entry name" value="NlpI"/>
    <property type="match status" value="1"/>
</dbReference>
<dbReference type="OrthoDB" id="509324at2"/>
<feature type="signal peptide" evidence="10">
    <location>
        <begin position="1"/>
        <end position="24"/>
    </location>
</feature>
<comment type="subunit">
    <text evidence="8">Homodimer.</text>
</comment>
<reference evidence="11 12" key="1">
    <citation type="submission" date="2019-12" db="EMBL/GenBank/DDBJ databases">
        <title>Genome sequencing and assembly of endphytes of Porphyra tenera.</title>
        <authorList>
            <person name="Park J.M."/>
            <person name="Shin R."/>
            <person name="Jo S.H."/>
        </authorList>
    </citation>
    <scope>NUCLEOTIDE SEQUENCE [LARGE SCALE GENOMIC DNA]</scope>
    <source>
        <strain evidence="11 12">GPM4</strain>
    </source>
</reference>
<dbReference type="Proteomes" id="UP000464524">
    <property type="component" value="Chromosome"/>
</dbReference>
<dbReference type="GO" id="GO:0046813">
    <property type="term" value="P:receptor-mediated virion attachment to host cell"/>
    <property type="evidence" value="ECO:0007669"/>
    <property type="project" value="TreeGrafter"/>
</dbReference>
<keyword evidence="12" id="KW-1185">Reference proteome</keyword>
<evidence type="ECO:0000256" key="3">
    <source>
        <dbReference type="ARBA" id="ARBA00022737"/>
    </source>
</evidence>
<dbReference type="SUPFAM" id="SSF48452">
    <property type="entry name" value="TPR-like"/>
    <property type="match status" value="1"/>
</dbReference>
<organism evidence="11 12">
    <name type="scientific">Paraglaciecola mesophila</name>
    <dbReference type="NCBI Taxonomy" id="197222"/>
    <lineage>
        <taxon>Bacteria</taxon>
        <taxon>Pseudomonadati</taxon>
        <taxon>Pseudomonadota</taxon>
        <taxon>Gammaproteobacteria</taxon>
        <taxon>Alteromonadales</taxon>
        <taxon>Alteromonadaceae</taxon>
        <taxon>Paraglaciecola</taxon>
    </lineage>
</organism>
<evidence type="ECO:0000313" key="11">
    <source>
        <dbReference type="EMBL" id="QHJ11620.1"/>
    </source>
</evidence>
<dbReference type="InterPro" id="IPR023605">
    <property type="entry name" value="Lipoprotein_NlpI"/>
</dbReference>
<keyword evidence="3" id="KW-0677">Repeat</keyword>
<feature type="chain" id="PRO_5033062379" description="Lipoprotein NlpI" evidence="10">
    <location>
        <begin position="25"/>
        <end position="298"/>
    </location>
</feature>
<keyword evidence="4 9" id="KW-0802">TPR repeat</keyword>
<keyword evidence="6" id="KW-0564">Palmitate</keyword>
<dbReference type="GO" id="GO:0009279">
    <property type="term" value="C:cell outer membrane"/>
    <property type="evidence" value="ECO:0007669"/>
    <property type="project" value="TreeGrafter"/>
</dbReference>
<dbReference type="PROSITE" id="PS51257">
    <property type="entry name" value="PROKAR_LIPOPROTEIN"/>
    <property type="match status" value="1"/>
</dbReference>
<accession>A0A857JKF7</accession>
<dbReference type="InterPro" id="IPR019734">
    <property type="entry name" value="TPR_rpt"/>
</dbReference>
<protein>
    <recommendedName>
        <fullName evidence="8">Lipoprotein NlpI</fullName>
    </recommendedName>
</protein>
<evidence type="ECO:0000256" key="4">
    <source>
        <dbReference type="ARBA" id="ARBA00022803"/>
    </source>
</evidence>
<evidence type="ECO:0000256" key="2">
    <source>
        <dbReference type="ARBA" id="ARBA00022729"/>
    </source>
</evidence>
<dbReference type="PROSITE" id="PS50005">
    <property type="entry name" value="TPR"/>
    <property type="match status" value="1"/>
</dbReference>
<dbReference type="SMART" id="SM00028">
    <property type="entry name" value="TPR"/>
    <property type="match status" value="4"/>
</dbReference>
<name>A0A857JKF7_9ALTE</name>
<proteinExistence type="predicted"/>
<feature type="repeat" description="TPR" evidence="9">
    <location>
        <begin position="102"/>
        <end position="135"/>
    </location>
</feature>
<dbReference type="InterPro" id="IPR011990">
    <property type="entry name" value="TPR-like_helical_dom_sf"/>
</dbReference>
<evidence type="ECO:0000256" key="10">
    <source>
        <dbReference type="SAM" id="SignalP"/>
    </source>
</evidence>
<evidence type="ECO:0000256" key="5">
    <source>
        <dbReference type="ARBA" id="ARBA00023136"/>
    </source>
</evidence>
<dbReference type="PANTHER" id="PTHR44858">
    <property type="entry name" value="TETRATRICOPEPTIDE REPEAT PROTEIN 6"/>
    <property type="match status" value="1"/>
</dbReference>
<dbReference type="GO" id="GO:0005886">
    <property type="term" value="C:plasma membrane"/>
    <property type="evidence" value="ECO:0007669"/>
    <property type="project" value="UniProtKB-SubCell"/>
</dbReference>
<dbReference type="Gene3D" id="1.25.40.10">
    <property type="entry name" value="Tetratricopeptide repeat domain"/>
    <property type="match status" value="1"/>
</dbReference>
<evidence type="ECO:0000256" key="9">
    <source>
        <dbReference type="PROSITE-ProRule" id="PRU00339"/>
    </source>
</evidence>
<comment type="subcellular location">
    <subcellularLocation>
        <location evidence="8">Cell membrane</location>
    </subcellularLocation>
</comment>
<evidence type="ECO:0000256" key="7">
    <source>
        <dbReference type="ARBA" id="ARBA00023288"/>
    </source>
</evidence>
<dbReference type="NCBIfam" id="NF008391">
    <property type="entry name" value="PRK11189.1"/>
    <property type="match status" value="1"/>
</dbReference>
<dbReference type="RefSeq" id="WP_160179338.1">
    <property type="nucleotide sequence ID" value="NZ_CP047656.1"/>
</dbReference>
<dbReference type="InterPro" id="IPR050498">
    <property type="entry name" value="Ycf3"/>
</dbReference>
<gene>
    <name evidence="11" type="ORF">FX988_01855</name>
</gene>